<keyword evidence="1" id="KW-0479">Metal-binding</keyword>
<dbReference type="PANTHER" id="PTHR46470">
    <property type="entry name" value="N-ACYLNEURAMINATE-9-PHOSPHATASE"/>
    <property type="match status" value="1"/>
</dbReference>
<keyword evidence="5" id="KW-1185">Reference proteome</keyword>
<evidence type="ECO:0000313" key="4">
    <source>
        <dbReference type="EMBL" id="KZE68734.1"/>
    </source>
</evidence>
<evidence type="ECO:0000256" key="3">
    <source>
        <dbReference type="ARBA" id="ARBA00022842"/>
    </source>
</evidence>
<dbReference type="EMBL" id="LRFC01000001">
    <property type="protein sequence ID" value="KZE68734.1"/>
    <property type="molecule type" value="Genomic_DNA"/>
</dbReference>
<dbReference type="SUPFAM" id="SSF56784">
    <property type="entry name" value="HAD-like"/>
    <property type="match status" value="1"/>
</dbReference>
<proteinExistence type="predicted"/>
<dbReference type="AlphaFoldDB" id="A0A161THY7"/>
<dbReference type="InterPro" id="IPR051400">
    <property type="entry name" value="HAD-like_hydrolase"/>
</dbReference>
<dbReference type="InterPro" id="IPR036412">
    <property type="entry name" value="HAD-like_sf"/>
</dbReference>
<dbReference type="OrthoDB" id="2081981at2"/>
<keyword evidence="2 4" id="KW-0378">Hydrolase</keyword>
<dbReference type="PANTHER" id="PTHR46470:SF2">
    <property type="entry name" value="GLYCERALDEHYDE 3-PHOSPHATE PHOSPHATASE"/>
    <property type="match status" value="1"/>
</dbReference>
<comment type="caution">
    <text evidence="4">The sequence shown here is derived from an EMBL/GenBank/DDBJ whole genome shotgun (WGS) entry which is preliminary data.</text>
</comment>
<name>A0A161THY7_9BACL</name>
<accession>A0A161THY7</accession>
<keyword evidence="3" id="KW-0460">Magnesium</keyword>
<dbReference type="Pfam" id="PF00702">
    <property type="entry name" value="Hydrolase"/>
    <property type="match status" value="1"/>
</dbReference>
<organism evidence="4 5">
    <name type="scientific">Fictibacillus phosphorivorans</name>
    <dbReference type="NCBI Taxonomy" id="1221500"/>
    <lineage>
        <taxon>Bacteria</taxon>
        <taxon>Bacillati</taxon>
        <taxon>Bacillota</taxon>
        <taxon>Bacilli</taxon>
        <taxon>Bacillales</taxon>
        <taxon>Fictibacillaceae</taxon>
        <taxon>Fictibacillus</taxon>
    </lineage>
</organism>
<dbReference type="Proteomes" id="UP000076567">
    <property type="component" value="Unassembled WGS sequence"/>
</dbReference>
<dbReference type="RefSeq" id="WP_066235938.1">
    <property type="nucleotide sequence ID" value="NZ_LRFC01000001.1"/>
</dbReference>
<evidence type="ECO:0000256" key="2">
    <source>
        <dbReference type="ARBA" id="ARBA00022801"/>
    </source>
</evidence>
<dbReference type="Gene3D" id="3.40.50.1000">
    <property type="entry name" value="HAD superfamily/HAD-like"/>
    <property type="match status" value="1"/>
</dbReference>
<evidence type="ECO:0000313" key="5">
    <source>
        <dbReference type="Proteomes" id="UP000076567"/>
    </source>
</evidence>
<reference evidence="5" key="1">
    <citation type="submission" date="2016-01" db="EMBL/GenBank/DDBJ databases">
        <title>Draft genome of Chromobacterium sp. F49.</title>
        <authorList>
            <person name="Hong K.W."/>
        </authorList>
    </citation>
    <scope>NUCLEOTIDE SEQUENCE [LARGE SCALE GENOMIC DNA]</scope>
    <source>
        <strain evidence="5">P7IIIA</strain>
    </source>
</reference>
<gene>
    <name evidence="4" type="ORF">AWM68_00175</name>
</gene>
<sequence>MDVKQIIDEAKLLIFDLDGTLYEDTDHFDYYCRLLQKRVPDEKKQAFWDTYENMKNGNHPVTIGKVYDIQNDASVTVDPMTLQVTKVMSFNGQEWPEEKVKDEFSGELVYDFDRLIAIGDGWWLPYATAMHFGLKQADTWECYNATKEYMVTDQFQLSKTPGLKQALERLREEKKLVLLTNSEKEDVKRLLKELNLDGLFHRLCTEGEKPLKTRDKMQAILDEFEIQPHEAVSIGDNFINEIAPALLMGLKAIYIQPNRIEVDHENLHVVPTLANAL</sequence>
<protein>
    <submittedName>
        <fullName evidence="4">Hydrolase</fullName>
    </submittedName>
</protein>
<dbReference type="GO" id="GO:0046872">
    <property type="term" value="F:metal ion binding"/>
    <property type="evidence" value="ECO:0007669"/>
    <property type="project" value="UniProtKB-KW"/>
</dbReference>
<dbReference type="GO" id="GO:0016791">
    <property type="term" value="F:phosphatase activity"/>
    <property type="evidence" value="ECO:0007669"/>
    <property type="project" value="TreeGrafter"/>
</dbReference>
<evidence type="ECO:0000256" key="1">
    <source>
        <dbReference type="ARBA" id="ARBA00022723"/>
    </source>
</evidence>
<dbReference type="InterPro" id="IPR023214">
    <property type="entry name" value="HAD_sf"/>
</dbReference>